<evidence type="ECO:0000313" key="2">
    <source>
        <dbReference type="Proteomes" id="UP000005156"/>
    </source>
</evidence>
<proteinExistence type="predicted"/>
<dbReference type="AlphaFoldDB" id="F3QNT5"/>
<dbReference type="RefSeq" id="WP_008865047.1">
    <property type="nucleotide sequence ID" value="NZ_GL883761.1"/>
</dbReference>
<accession>F3QNT5</accession>
<dbReference type="EMBL" id="AFBP01000096">
    <property type="protein sequence ID" value="EGG50636.1"/>
    <property type="molecule type" value="Genomic_DNA"/>
</dbReference>
<dbReference type="Proteomes" id="UP000005156">
    <property type="component" value="Unassembled WGS sequence"/>
</dbReference>
<organism evidence="1 2">
    <name type="scientific">Parasutterella excrementihominis YIT 11859</name>
    <dbReference type="NCBI Taxonomy" id="762966"/>
    <lineage>
        <taxon>Bacteria</taxon>
        <taxon>Pseudomonadati</taxon>
        <taxon>Pseudomonadota</taxon>
        <taxon>Betaproteobacteria</taxon>
        <taxon>Burkholderiales</taxon>
        <taxon>Sutterellaceae</taxon>
        <taxon>Parasutterella</taxon>
    </lineage>
</organism>
<evidence type="ECO:0000313" key="1">
    <source>
        <dbReference type="EMBL" id="EGG50636.1"/>
    </source>
</evidence>
<protein>
    <submittedName>
        <fullName evidence="1">Conserved domain protein</fullName>
    </submittedName>
</protein>
<dbReference type="HOGENOM" id="CLU_849519_0_0_4"/>
<name>F3QNT5_9BURK</name>
<reference evidence="1 2" key="1">
    <citation type="submission" date="2011-02" db="EMBL/GenBank/DDBJ databases">
        <authorList>
            <person name="Weinstock G."/>
            <person name="Sodergren E."/>
            <person name="Clifton S."/>
            <person name="Fulton L."/>
            <person name="Fulton B."/>
            <person name="Courtney L."/>
            <person name="Fronick C."/>
            <person name="Harrison M."/>
            <person name="Strong C."/>
            <person name="Farmer C."/>
            <person name="Delahaunty K."/>
            <person name="Markovic C."/>
            <person name="Hall O."/>
            <person name="Minx P."/>
            <person name="Tomlinson C."/>
            <person name="Mitreva M."/>
            <person name="Hou S."/>
            <person name="Chen J."/>
            <person name="Wollam A."/>
            <person name="Pepin K.H."/>
            <person name="Johnson M."/>
            <person name="Bhonagiri V."/>
            <person name="Zhang X."/>
            <person name="Suruliraj S."/>
            <person name="Warren W."/>
            <person name="Chinwalla A."/>
            <person name="Mardis E.R."/>
            <person name="Wilson R.K."/>
        </authorList>
    </citation>
    <scope>NUCLEOTIDE SEQUENCE [LARGE SCALE GENOMIC DNA]</scope>
    <source>
        <strain evidence="1 2">YIT 11859</strain>
    </source>
</reference>
<gene>
    <name evidence="1" type="ORF">HMPREF9439_02621</name>
</gene>
<sequence length="327" mass="37445">MLRKEDFPKEPIEILKDVLTSEEFKGIASLNQERLRCIAAADRLMGEAVEIESKLLVQLNRIRSIEAEIMLKNSTAKMQEADRAYAYELFNDSCIYESAEVRAYRAGVLPLRKEYPEQCHPSNKLVQAFKQYSEACEAFLGEPIPKGKNINEEVTNFLTQRKFDTVFRQAVNTIISDNSRETRLLEQEKTIEDCKNKLAALRQLFYYFAHCGENDESCDKRLSLAKNVSSLIFPANDSEEAFWNDSAKDLFETLLILFTKSFGSDFYAIVKLTQDVEKFSGELEKIAQDDQGQECSESIQRFLSNSEATKAGIVAHMNTQLLRFIYP</sequence>
<keyword evidence="2" id="KW-1185">Reference proteome</keyword>
<comment type="caution">
    <text evidence="1">The sequence shown here is derived from an EMBL/GenBank/DDBJ whole genome shotgun (WGS) entry which is preliminary data.</text>
</comment>
<dbReference type="GeneID" id="43349892"/>